<dbReference type="EMBL" id="JAACFV010000050">
    <property type="protein sequence ID" value="KAF7508717.1"/>
    <property type="molecule type" value="Genomic_DNA"/>
</dbReference>
<keyword evidence="2" id="KW-1185">Reference proteome</keyword>
<accession>A0A8H7AKN5</accession>
<proteinExistence type="predicted"/>
<sequence length="66" mass="7261">MLSSVERSFISIIALPDMSRLKANVEEQTREGGGIHLAYYGKISHTSSFASTVTDCRHVLPIARVL</sequence>
<organism evidence="1 2">
    <name type="scientific">Endocarpon pusillum</name>
    <dbReference type="NCBI Taxonomy" id="364733"/>
    <lineage>
        <taxon>Eukaryota</taxon>
        <taxon>Fungi</taxon>
        <taxon>Dikarya</taxon>
        <taxon>Ascomycota</taxon>
        <taxon>Pezizomycotina</taxon>
        <taxon>Eurotiomycetes</taxon>
        <taxon>Chaetothyriomycetidae</taxon>
        <taxon>Verrucariales</taxon>
        <taxon>Verrucariaceae</taxon>
        <taxon>Endocarpon</taxon>
    </lineage>
</organism>
<dbReference type="Proteomes" id="UP000606974">
    <property type="component" value="Unassembled WGS sequence"/>
</dbReference>
<name>A0A8H7AKN5_9EURO</name>
<protein>
    <submittedName>
        <fullName evidence="1">Uncharacterized protein</fullName>
    </submittedName>
</protein>
<reference evidence="1" key="1">
    <citation type="submission" date="2020-02" db="EMBL/GenBank/DDBJ databases">
        <authorList>
            <person name="Palmer J.M."/>
        </authorList>
    </citation>
    <scope>NUCLEOTIDE SEQUENCE</scope>
    <source>
        <strain evidence="1">EPUS1.4</strain>
        <tissue evidence="1">Thallus</tissue>
    </source>
</reference>
<evidence type="ECO:0000313" key="1">
    <source>
        <dbReference type="EMBL" id="KAF7508717.1"/>
    </source>
</evidence>
<comment type="caution">
    <text evidence="1">The sequence shown here is derived from an EMBL/GenBank/DDBJ whole genome shotgun (WGS) entry which is preliminary data.</text>
</comment>
<gene>
    <name evidence="1" type="ORF">GJ744_008964</name>
</gene>
<dbReference type="AlphaFoldDB" id="A0A8H7AKN5"/>
<evidence type="ECO:0000313" key="2">
    <source>
        <dbReference type="Proteomes" id="UP000606974"/>
    </source>
</evidence>